<evidence type="ECO:0000313" key="2">
    <source>
        <dbReference type="Proteomes" id="UP000192328"/>
    </source>
</evidence>
<dbReference type="Proteomes" id="UP000192328">
    <property type="component" value="Unassembled WGS sequence"/>
</dbReference>
<protein>
    <submittedName>
        <fullName evidence="1">Uncharacterized protein</fullName>
    </submittedName>
</protein>
<sequence length="439" mass="48809">MKKWTLLLLAALLLVFSCSCAEETRPSELLDLWDYGAESPVWVSSAVPVTEGIAVISTVSLPDNTDQLVVSDGVNFWEVLAVIPDRDGRLATVCFDEDETKPCRYTAWPFLFPRDNLQVSDCIVRDADEWGSRINRGVLGAEEVIRNGEPCCLLTLTGPVSPGSPVLGTDGRLLGIITAEWAEGVNRYLAELPETLAVSLTDAAMLLDGIPGWGEAPEGLTVTLRKNRVVIDWSEMTLPEKAEGESLYLLLVDSGNGYFNYVPAETNIRTVSYLLTPGRLYFTGIVASAGMPDSVPEKYVCFSVPRVKPLTDYNFRPLVTAIAEEQEEGKAPVPVTEVTEELLRSGRAFFYSSSTYFVTEAIEGKSLLVSLTDPQNVNYRYESNWFYGPEYMKDDTWYISLKDMGLFSFLEESGYPKGIYRMAYYVDGDLADSFEFELK</sequence>
<keyword evidence="2" id="KW-1185">Reference proteome</keyword>
<name>A0AC61PQI7_9FIRM</name>
<comment type="caution">
    <text evidence="1">The sequence shown here is derived from an EMBL/GenBank/DDBJ whole genome shotgun (WGS) entry which is preliminary data.</text>
</comment>
<reference evidence="1" key="1">
    <citation type="submission" date="2017-04" db="EMBL/GenBank/DDBJ databases">
        <authorList>
            <person name="Varghese N."/>
            <person name="Submissions S."/>
        </authorList>
    </citation>
    <scope>NUCLEOTIDE SEQUENCE</scope>
    <source>
        <strain evidence="1">WTE2008</strain>
    </source>
</reference>
<gene>
    <name evidence="1" type="ORF">SAMN06297397_3088</name>
</gene>
<accession>A0AC61PQI7</accession>
<dbReference type="EMBL" id="FWXZ01000009">
    <property type="protein sequence ID" value="SMC90859.1"/>
    <property type="molecule type" value="Genomic_DNA"/>
</dbReference>
<organism evidence="1 2">
    <name type="scientific">Aristaeella lactis</name>
    <dbReference type="NCBI Taxonomy" id="3046383"/>
    <lineage>
        <taxon>Bacteria</taxon>
        <taxon>Bacillati</taxon>
        <taxon>Bacillota</taxon>
        <taxon>Clostridia</taxon>
        <taxon>Eubacteriales</taxon>
        <taxon>Aristaeellaceae</taxon>
        <taxon>Aristaeella</taxon>
    </lineage>
</organism>
<evidence type="ECO:0000313" key="1">
    <source>
        <dbReference type="EMBL" id="SMC90859.1"/>
    </source>
</evidence>
<proteinExistence type="predicted"/>